<evidence type="ECO:0000313" key="3">
    <source>
        <dbReference type="Proteomes" id="UP001066276"/>
    </source>
</evidence>
<dbReference type="EMBL" id="JANPWB010000006">
    <property type="protein sequence ID" value="KAJ1175639.1"/>
    <property type="molecule type" value="Genomic_DNA"/>
</dbReference>
<feature type="region of interest" description="Disordered" evidence="1">
    <location>
        <begin position="1"/>
        <end position="86"/>
    </location>
</feature>
<gene>
    <name evidence="2" type="ORF">NDU88_000926</name>
</gene>
<sequence length="86" mass="8944">MAPGVPDPEAPGRGGQNMETPGTTGLFNCLGVREDAPDIRGAEAFHTDVTDKGRSHRDAGPRGLHPEEAQLTGRLGGSKTLKPATL</sequence>
<reference evidence="2" key="1">
    <citation type="journal article" date="2022" name="bioRxiv">
        <title>Sequencing and chromosome-scale assembly of the giantPleurodeles waltlgenome.</title>
        <authorList>
            <person name="Brown T."/>
            <person name="Elewa A."/>
            <person name="Iarovenko S."/>
            <person name="Subramanian E."/>
            <person name="Araus A.J."/>
            <person name="Petzold A."/>
            <person name="Susuki M."/>
            <person name="Suzuki K.-i.T."/>
            <person name="Hayashi T."/>
            <person name="Toyoda A."/>
            <person name="Oliveira C."/>
            <person name="Osipova E."/>
            <person name="Leigh N.D."/>
            <person name="Simon A."/>
            <person name="Yun M.H."/>
        </authorList>
    </citation>
    <scope>NUCLEOTIDE SEQUENCE</scope>
    <source>
        <strain evidence="2">20211129_DDA</strain>
        <tissue evidence="2">Liver</tissue>
    </source>
</reference>
<name>A0AAV7TGE6_PLEWA</name>
<dbReference type="AlphaFoldDB" id="A0AAV7TGE6"/>
<comment type="caution">
    <text evidence="2">The sequence shown here is derived from an EMBL/GenBank/DDBJ whole genome shotgun (WGS) entry which is preliminary data.</text>
</comment>
<evidence type="ECO:0000256" key="1">
    <source>
        <dbReference type="SAM" id="MobiDB-lite"/>
    </source>
</evidence>
<evidence type="ECO:0000313" key="2">
    <source>
        <dbReference type="EMBL" id="KAJ1175639.1"/>
    </source>
</evidence>
<organism evidence="2 3">
    <name type="scientific">Pleurodeles waltl</name>
    <name type="common">Iberian ribbed newt</name>
    <dbReference type="NCBI Taxonomy" id="8319"/>
    <lineage>
        <taxon>Eukaryota</taxon>
        <taxon>Metazoa</taxon>
        <taxon>Chordata</taxon>
        <taxon>Craniata</taxon>
        <taxon>Vertebrata</taxon>
        <taxon>Euteleostomi</taxon>
        <taxon>Amphibia</taxon>
        <taxon>Batrachia</taxon>
        <taxon>Caudata</taxon>
        <taxon>Salamandroidea</taxon>
        <taxon>Salamandridae</taxon>
        <taxon>Pleurodelinae</taxon>
        <taxon>Pleurodeles</taxon>
    </lineage>
</organism>
<accession>A0AAV7TGE6</accession>
<feature type="compositionally biased region" description="Polar residues" evidence="1">
    <location>
        <begin position="17"/>
        <end position="26"/>
    </location>
</feature>
<keyword evidence="3" id="KW-1185">Reference proteome</keyword>
<feature type="compositionally biased region" description="Basic and acidic residues" evidence="1">
    <location>
        <begin position="32"/>
        <end position="68"/>
    </location>
</feature>
<dbReference type="Proteomes" id="UP001066276">
    <property type="component" value="Chromosome 3_2"/>
</dbReference>
<proteinExistence type="predicted"/>
<protein>
    <submittedName>
        <fullName evidence="2">Uncharacterized protein</fullName>
    </submittedName>
</protein>